<keyword evidence="2" id="KW-1185">Reference proteome</keyword>
<dbReference type="InParanoid" id="A0A7J8C8W8"/>
<dbReference type="EMBL" id="JACASF010000021">
    <property type="protein sequence ID" value="KAF6407293.1"/>
    <property type="molecule type" value="Genomic_DNA"/>
</dbReference>
<reference evidence="1 2" key="1">
    <citation type="journal article" date="2020" name="Nature">
        <title>Six reference-quality genomes reveal evolution of bat adaptations.</title>
        <authorList>
            <person name="Jebb D."/>
            <person name="Huang Z."/>
            <person name="Pippel M."/>
            <person name="Hughes G.M."/>
            <person name="Lavrichenko K."/>
            <person name="Devanna P."/>
            <person name="Winkler S."/>
            <person name="Jermiin L.S."/>
            <person name="Skirmuntt E.C."/>
            <person name="Katzourakis A."/>
            <person name="Burkitt-Gray L."/>
            <person name="Ray D.A."/>
            <person name="Sullivan K.A.M."/>
            <person name="Roscito J.G."/>
            <person name="Kirilenko B.M."/>
            <person name="Davalos L.M."/>
            <person name="Corthals A.P."/>
            <person name="Power M.L."/>
            <person name="Jones G."/>
            <person name="Ransome R.D."/>
            <person name="Dechmann D.K.N."/>
            <person name="Locatelli A.G."/>
            <person name="Puechmaille S.J."/>
            <person name="Fedrigo O."/>
            <person name="Jarvis E.D."/>
            <person name="Hiller M."/>
            <person name="Vernes S.C."/>
            <person name="Myers E.W."/>
            <person name="Teeling E.C."/>
        </authorList>
    </citation>
    <scope>NUCLEOTIDE SEQUENCE [LARGE SCALE GENOMIC DNA]</scope>
    <source>
        <strain evidence="1">MMolMol1</strain>
        <tissue evidence="1">Muscle</tissue>
    </source>
</reference>
<protein>
    <submittedName>
        <fullName evidence="1">Uncharacterized protein</fullName>
    </submittedName>
</protein>
<accession>A0A7J8C8W8</accession>
<evidence type="ECO:0000313" key="1">
    <source>
        <dbReference type="EMBL" id="KAF6407293.1"/>
    </source>
</evidence>
<name>A0A7J8C8W8_MOLMO</name>
<gene>
    <name evidence="1" type="ORF">HJG59_009936</name>
</gene>
<proteinExistence type="predicted"/>
<sequence>MLLYPFPNSEQPPLPWNPLTPPRKTSLEMIFGGKKSMYPFTCQSMFQHVMNFSGTKLACGIRCQMCGSSPLRYKIMVQTLQDPCTGGLGTKPPDCTPLFNSVAPNLRRNPALCPTPLGMQR</sequence>
<dbReference type="Proteomes" id="UP000550707">
    <property type="component" value="Unassembled WGS sequence"/>
</dbReference>
<evidence type="ECO:0000313" key="2">
    <source>
        <dbReference type="Proteomes" id="UP000550707"/>
    </source>
</evidence>
<comment type="caution">
    <text evidence="1">The sequence shown here is derived from an EMBL/GenBank/DDBJ whole genome shotgun (WGS) entry which is preliminary data.</text>
</comment>
<organism evidence="1 2">
    <name type="scientific">Molossus molossus</name>
    <name type="common">Pallas' mastiff bat</name>
    <name type="synonym">Vespertilio molossus</name>
    <dbReference type="NCBI Taxonomy" id="27622"/>
    <lineage>
        <taxon>Eukaryota</taxon>
        <taxon>Metazoa</taxon>
        <taxon>Chordata</taxon>
        <taxon>Craniata</taxon>
        <taxon>Vertebrata</taxon>
        <taxon>Euteleostomi</taxon>
        <taxon>Mammalia</taxon>
        <taxon>Eutheria</taxon>
        <taxon>Laurasiatheria</taxon>
        <taxon>Chiroptera</taxon>
        <taxon>Yangochiroptera</taxon>
        <taxon>Molossidae</taxon>
        <taxon>Molossus</taxon>
    </lineage>
</organism>
<dbReference type="AlphaFoldDB" id="A0A7J8C8W8"/>